<feature type="compositionally biased region" description="Pro residues" evidence="1">
    <location>
        <begin position="105"/>
        <end position="117"/>
    </location>
</feature>
<gene>
    <name evidence="3" type="ORF">AAP_03552</name>
</gene>
<name>A0A167Y672_9EURO</name>
<accession>A0A167Y672</accession>
<dbReference type="Pfam" id="PF25318">
    <property type="entry name" value="WHD_GDS1"/>
    <property type="match status" value="1"/>
</dbReference>
<dbReference type="OrthoDB" id="4150221at2759"/>
<dbReference type="VEuPathDB" id="FungiDB:AAP_03552"/>
<dbReference type="InterPro" id="IPR057511">
    <property type="entry name" value="WH_GDS1"/>
</dbReference>
<organism evidence="3 4">
    <name type="scientific">Ascosphaera apis ARSEF 7405</name>
    <dbReference type="NCBI Taxonomy" id="392613"/>
    <lineage>
        <taxon>Eukaryota</taxon>
        <taxon>Fungi</taxon>
        <taxon>Dikarya</taxon>
        <taxon>Ascomycota</taxon>
        <taxon>Pezizomycotina</taxon>
        <taxon>Eurotiomycetes</taxon>
        <taxon>Eurotiomycetidae</taxon>
        <taxon>Onygenales</taxon>
        <taxon>Ascosphaeraceae</taxon>
        <taxon>Ascosphaera</taxon>
    </lineage>
</organism>
<feature type="compositionally biased region" description="Acidic residues" evidence="1">
    <location>
        <begin position="243"/>
        <end position="256"/>
    </location>
</feature>
<feature type="region of interest" description="Disordered" evidence="1">
    <location>
        <begin position="228"/>
        <end position="283"/>
    </location>
</feature>
<dbReference type="Proteomes" id="UP000242877">
    <property type="component" value="Unassembled WGS sequence"/>
</dbReference>
<evidence type="ECO:0000256" key="1">
    <source>
        <dbReference type="SAM" id="MobiDB-lite"/>
    </source>
</evidence>
<dbReference type="EMBL" id="AZGZ01000015">
    <property type="protein sequence ID" value="KZZ90911.1"/>
    <property type="molecule type" value="Genomic_DNA"/>
</dbReference>
<dbReference type="AlphaFoldDB" id="A0A167Y672"/>
<feature type="region of interest" description="Disordered" evidence="1">
    <location>
        <begin position="1"/>
        <end position="120"/>
    </location>
</feature>
<evidence type="ECO:0000313" key="4">
    <source>
        <dbReference type="Proteomes" id="UP000242877"/>
    </source>
</evidence>
<protein>
    <recommendedName>
        <fullName evidence="2">GDS1 winged helix domain-containing protein</fullName>
    </recommendedName>
</protein>
<feature type="region of interest" description="Disordered" evidence="1">
    <location>
        <begin position="338"/>
        <end position="397"/>
    </location>
</feature>
<feature type="compositionally biased region" description="Polar residues" evidence="1">
    <location>
        <begin position="453"/>
        <end position="463"/>
    </location>
</feature>
<comment type="caution">
    <text evidence="3">The sequence shown here is derived from an EMBL/GenBank/DDBJ whole genome shotgun (WGS) entry which is preliminary data.</text>
</comment>
<evidence type="ECO:0000259" key="2">
    <source>
        <dbReference type="Pfam" id="PF25318"/>
    </source>
</evidence>
<keyword evidence="4" id="KW-1185">Reference proteome</keyword>
<sequence>MPYNTRRKSLSLPSLGIQLPATSRAHNRQRSLSKSTSSSSSSAQNSPASTSASKKIKRSHDPSSSSSSIDFLSPEPDSSNSAASRAPPQSFKKSSKDPRAYCERTPPPSPGDCPLPNPVDTSSINDDIVVAVIEQLEKTGNRPHLIKELATALAQSNSTIANSANAAALLSSRLSLFLKRSWSATNPCPIAKELIPIHPRKVFFYLTTCPPQAVADDCDDVVAAMMQKHSAMSSSRDPSEAIDSSEEEEEDNDDEQLVGAGPFGYRRRRRSQMSPSPELDLNDTIFSDQDCEACDLMPGSESHGHNLHHHNHHRHSAAHPYGVCGGHRRIVALHNSREMTPPLEGDEEEFTRTATSVRERTSNNKATADNDESAVDKTPQRNLPPSRITLDGESETQHLHSDAMEGMDWFDSSIMTDQGGVPDISFSSASSAASDIDDAQKFTTAESDDVLRTGTSTDPQATGNPAVLSQGLDTNLSEVKDKPVPSVFDSWPSNKRPISAVDVVDFETWDDLRSPETVDVDELDQYFAQYP</sequence>
<feature type="domain" description="GDS1 winged helix" evidence="2">
    <location>
        <begin position="120"/>
        <end position="212"/>
    </location>
</feature>
<feature type="compositionally biased region" description="Low complexity" evidence="1">
    <location>
        <begin position="32"/>
        <end position="53"/>
    </location>
</feature>
<evidence type="ECO:0000313" key="3">
    <source>
        <dbReference type="EMBL" id="KZZ90911.1"/>
    </source>
</evidence>
<reference evidence="3 4" key="1">
    <citation type="journal article" date="2016" name="Genome Biol. Evol.">
        <title>Divergent and convergent evolution of fungal pathogenicity.</title>
        <authorList>
            <person name="Shang Y."/>
            <person name="Xiao G."/>
            <person name="Zheng P."/>
            <person name="Cen K."/>
            <person name="Zhan S."/>
            <person name="Wang C."/>
        </authorList>
    </citation>
    <scope>NUCLEOTIDE SEQUENCE [LARGE SCALE GENOMIC DNA]</scope>
    <source>
        <strain evidence="3 4">ARSEF 7405</strain>
    </source>
</reference>
<feature type="region of interest" description="Disordered" evidence="1">
    <location>
        <begin position="444"/>
        <end position="466"/>
    </location>
</feature>
<proteinExistence type="predicted"/>